<dbReference type="PANTHER" id="PTHR43537">
    <property type="entry name" value="TRANSCRIPTIONAL REGULATOR, GNTR FAMILY"/>
    <property type="match status" value="1"/>
</dbReference>
<evidence type="ECO:0000256" key="1">
    <source>
        <dbReference type="ARBA" id="ARBA00023015"/>
    </source>
</evidence>
<feature type="domain" description="HTH gntR-type" evidence="4">
    <location>
        <begin position="9"/>
        <end position="76"/>
    </location>
</feature>
<keyword evidence="6" id="KW-1185">Reference proteome</keyword>
<keyword evidence="2 5" id="KW-0238">DNA-binding</keyword>
<evidence type="ECO:0000313" key="5">
    <source>
        <dbReference type="EMBL" id="NYG97700.1"/>
    </source>
</evidence>
<dbReference type="Pfam" id="PF07729">
    <property type="entry name" value="FCD"/>
    <property type="match status" value="1"/>
</dbReference>
<dbReference type="SMART" id="SM00895">
    <property type="entry name" value="FCD"/>
    <property type="match status" value="1"/>
</dbReference>
<dbReference type="Gene3D" id="1.10.10.10">
    <property type="entry name" value="Winged helix-like DNA-binding domain superfamily/Winged helix DNA-binding domain"/>
    <property type="match status" value="1"/>
</dbReference>
<dbReference type="GO" id="GO:0003700">
    <property type="term" value="F:DNA-binding transcription factor activity"/>
    <property type="evidence" value="ECO:0007669"/>
    <property type="project" value="InterPro"/>
</dbReference>
<dbReference type="SMART" id="SM00345">
    <property type="entry name" value="HTH_GNTR"/>
    <property type="match status" value="1"/>
</dbReference>
<dbReference type="InterPro" id="IPR011711">
    <property type="entry name" value="GntR_C"/>
</dbReference>
<dbReference type="SUPFAM" id="SSF48008">
    <property type="entry name" value="GntR ligand-binding domain-like"/>
    <property type="match status" value="1"/>
</dbReference>
<evidence type="ECO:0000313" key="6">
    <source>
        <dbReference type="Proteomes" id="UP000553888"/>
    </source>
</evidence>
<proteinExistence type="predicted"/>
<gene>
    <name evidence="5" type="ORF">BJ979_000326</name>
</gene>
<dbReference type="AlphaFoldDB" id="A0A852Y8J0"/>
<keyword evidence="3" id="KW-0804">Transcription</keyword>
<protein>
    <submittedName>
        <fullName evidence="5">DNA-binding GntR family transcriptional regulator</fullName>
    </submittedName>
</protein>
<dbReference type="PANTHER" id="PTHR43537:SF45">
    <property type="entry name" value="GNTR FAMILY REGULATORY PROTEIN"/>
    <property type="match status" value="1"/>
</dbReference>
<evidence type="ECO:0000256" key="2">
    <source>
        <dbReference type="ARBA" id="ARBA00023125"/>
    </source>
</evidence>
<dbReference type="InterPro" id="IPR008920">
    <property type="entry name" value="TF_FadR/GntR_C"/>
</dbReference>
<dbReference type="SUPFAM" id="SSF46785">
    <property type="entry name" value="Winged helix' DNA-binding domain"/>
    <property type="match status" value="1"/>
</dbReference>
<dbReference type="Gene3D" id="1.20.120.530">
    <property type="entry name" value="GntR ligand-binding domain-like"/>
    <property type="match status" value="1"/>
</dbReference>
<dbReference type="Pfam" id="PF00392">
    <property type="entry name" value="GntR"/>
    <property type="match status" value="1"/>
</dbReference>
<dbReference type="GO" id="GO:0003677">
    <property type="term" value="F:DNA binding"/>
    <property type="evidence" value="ECO:0007669"/>
    <property type="project" value="UniProtKB-KW"/>
</dbReference>
<reference evidence="5 6" key="1">
    <citation type="submission" date="2020-07" db="EMBL/GenBank/DDBJ databases">
        <title>Sequencing the genomes of 1000 actinobacteria strains.</title>
        <authorList>
            <person name="Klenk H.-P."/>
        </authorList>
    </citation>
    <scope>NUCLEOTIDE SEQUENCE [LARGE SCALE GENOMIC DNA]</scope>
    <source>
        <strain evidence="5 6">DSM 23141</strain>
    </source>
</reference>
<dbReference type="EMBL" id="JACBZY010000001">
    <property type="protein sequence ID" value="NYG97700.1"/>
    <property type="molecule type" value="Genomic_DNA"/>
</dbReference>
<dbReference type="Proteomes" id="UP000553888">
    <property type="component" value="Unassembled WGS sequence"/>
</dbReference>
<keyword evidence="1" id="KW-0805">Transcription regulation</keyword>
<evidence type="ECO:0000256" key="3">
    <source>
        <dbReference type="ARBA" id="ARBA00023163"/>
    </source>
</evidence>
<sequence>MEDNQLAVVSVADSLTNALRERILTQQIAAGDRVAEAVVAQQFGVSRPSARVAVERLIGEGLLERTAHHAARVLTLRAETLHDMYLSRAVIESSAYRRLTEQDHDYARAESEITRLHTATARGDLIELVDADVRFHRELVDLLGSAGLSAIHDKLINQMRLCLAQVQVHHLLDPAVIEREHRGVLKAIRAGDADLADRLGREHLEHARDRLLAHLGSE</sequence>
<dbReference type="PROSITE" id="PS50949">
    <property type="entry name" value="HTH_GNTR"/>
    <property type="match status" value="1"/>
</dbReference>
<name>A0A852Y8J0_9MICO</name>
<organism evidence="5 6">
    <name type="scientific">Schumannella luteola</name>
    <dbReference type="NCBI Taxonomy" id="472059"/>
    <lineage>
        <taxon>Bacteria</taxon>
        <taxon>Bacillati</taxon>
        <taxon>Actinomycetota</taxon>
        <taxon>Actinomycetes</taxon>
        <taxon>Micrococcales</taxon>
        <taxon>Microbacteriaceae</taxon>
        <taxon>Schumannella</taxon>
    </lineage>
</organism>
<accession>A0A852Y8J0</accession>
<dbReference type="InterPro" id="IPR036388">
    <property type="entry name" value="WH-like_DNA-bd_sf"/>
</dbReference>
<dbReference type="InterPro" id="IPR036390">
    <property type="entry name" value="WH_DNA-bd_sf"/>
</dbReference>
<dbReference type="InterPro" id="IPR000524">
    <property type="entry name" value="Tscrpt_reg_HTH_GntR"/>
</dbReference>
<evidence type="ECO:0000259" key="4">
    <source>
        <dbReference type="PROSITE" id="PS50949"/>
    </source>
</evidence>
<comment type="caution">
    <text evidence="5">The sequence shown here is derived from an EMBL/GenBank/DDBJ whole genome shotgun (WGS) entry which is preliminary data.</text>
</comment>